<organism evidence="1 2">
    <name type="scientific">Strongyloides papillosus</name>
    <name type="common">Intestinal threadworm</name>
    <dbReference type="NCBI Taxonomy" id="174720"/>
    <lineage>
        <taxon>Eukaryota</taxon>
        <taxon>Metazoa</taxon>
        <taxon>Ecdysozoa</taxon>
        <taxon>Nematoda</taxon>
        <taxon>Chromadorea</taxon>
        <taxon>Rhabditida</taxon>
        <taxon>Tylenchina</taxon>
        <taxon>Panagrolaimomorpha</taxon>
        <taxon>Strongyloidoidea</taxon>
        <taxon>Strongyloididae</taxon>
        <taxon>Strongyloides</taxon>
    </lineage>
</organism>
<dbReference type="Proteomes" id="UP000046392">
    <property type="component" value="Unplaced"/>
</dbReference>
<evidence type="ECO:0000313" key="2">
    <source>
        <dbReference type="WBParaSite" id="SPAL_0000145500.1"/>
    </source>
</evidence>
<dbReference type="WBParaSite" id="SPAL_0000145500.1">
    <property type="protein sequence ID" value="SPAL_0000145500.1"/>
    <property type="gene ID" value="SPAL_0000145500"/>
</dbReference>
<proteinExistence type="predicted"/>
<keyword evidence="1" id="KW-1185">Reference proteome</keyword>
<protein>
    <submittedName>
        <fullName evidence="2">CSN8_PSD8_EIF3K domain-containing protein</fullName>
    </submittedName>
</protein>
<dbReference type="AlphaFoldDB" id="A0A0N5B5W3"/>
<sequence length="248" mass="28793">MSNLYVVEKLIIDLRNNDDIDSPEYKDLEFTLRNMLPKGVIVNNLKTLPYDKLNGLLTKEIRSNYNQLELAVFLLNEYVDYNIVERSKILVKLLKMISLSEIDSIDFLQYILHNKHVIKNTPATRSCYVFISNIFANNTKKSEKEEIKKIVLDFKAFKNVLEASKKRYLDVGNKYTIKKIQGTVLDTVMIESLYNKYIIKGNALKRSKKIAVPCIEVNKEIDEKFNISKGEVPIEVVLRKKIKLKNVV</sequence>
<evidence type="ECO:0000313" key="1">
    <source>
        <dbReference type="Proteomes" id="UP000046392"/>
    </source>
</evidence>
<name>A0A0N5B5W3_STREA</name>
<accession>A0A0N5B5W3</accession>
<reference evidence="2" key="1">
    <citation type="submission" date="2017-02" db="UniProtKB">
        <authorList>
            <consortium name="WormBaseParasite"/>
        </authorList>
    </citation>
    <scope>IDENTIFICATION</scope>
</reference>